<accession>A0AAN6ZK26</accession>
<dbReference type="Proteomes" id="UP001302676">
    <property type="component" value="Unassembled WGS sequence"/>
</dbReference>
<evidence type="ECO:0000313" key="2">
    <source>
        <dbReference type="EMBL" id="KAK4140271.1"/>
    </source>
</evidence>
<protein>
    <submittedName>
        <fullName evidence="2">Uncharacterized protein</fullName>
    </submittedName>
</protein>
<feature type="compositionally biased region" description="Polar residues" evidence="1">
    <location>
        <begin position="1"/>
        <end position="12"/>
    </location>
</feature>
<dbReference type="GeneID" id="87814974"/>
<evidence type="ECO:0000256" key="1">
    <source>
        <dbReference type="SAM" id="MobiDB-lite"/>
    </source>
</evidence>
<evidence type="ECO:0000313" key="3">
    <source>
        <dbReference type="Proteomes" id="UP001302676"/>
    </source>
</evidence>
<proteinExistence type="predicted"/>
<dbReference type="EMBL" id="MU853636">
    <property type="protein sequence ID" value="KAK4140271.1"/>
    <property type="molecule type" value="Genomic_DNA"/>
</dbReference>
<organism evidence="2 3">
    <name type="scientific">Dichotomopilus funicola</name>
    <dbReference type="NCBI Taxonomy" id="1934379"/>
    <lineage>
        <taxon>Eukaryota</taxon>
        <taxon>Fungi</taxon>
        <taxon>Dikarya</taxon>
        <taxon>Ascomycota</taxon>
        <taxon>Pezizomycotina</taxon>
        <taxon>Sordariomycetes</taxon>
        <taxon>Sordariomycetidae</taxon>
        <taxon>Sordariales</taxon>
        <taxon>Chaetomiaceae</taxon>
        <taxon>Dichotomopilus</taxon>
    </lineage>
</organism>
<sequence length="156" mass="17409">MGATPSTTTAPSELSDDAAPRADAAIEDRFEYVLACAKRAGFDGFDAMALQYYAHNFDGRSPLALEQRLSRNRQLPRLLSELSRRSGSWSAWQRSGFLDETLKAAEQICARECGEYRAAERERETGMGTPESMDEMPLEDRVSSDSNRSLKAFPVY</sequence>
<gene>
    <name evidence="2" type="ORF">C8A04DRAFT_15112</name>
</gene>
<feature type="region of interest" description="Disordered" evidence="1">
    <location>
        <begin position="119"/>
        <end position="156"/>
    </location>
</feature>
<reference evidence="2" key="2">
    <citation type="submission" date="2023-05" db="EMBL/GenBank/DDBJ databases">
        <authorList>
            <consortium name="Lawrence Berkeley National Laboratory"/>
            <person name="Steindorff A."/>
            <person name="Hensen N."/>
            <person name="Bonometti L."/>
            <person name="Westerberg I."/>
            <person name="Brannstrom I.O."/>
            <person name="Guillou S."/>
            <person name="Cros-Aarteil S."/>
            <person name="Calhoun S."/>
            <person name="Haridas S."/>
            <person name="Kuo A."/>
            <person name="Mondo S."/>
            <person name="Pangilinan J."/>
            <person name="Riley R."/>
            <person name="Labutti K."/>
            <person name="Andreopoulos B."/>
            <person name="Lipzen A."/>
            <person name="Chen C."/>
            <person name="Yanf M."/>
            <person name="Daum C."/>
            <person name="Ng V."/>
            <person name="Clum A."/>
            <person name="Ohm R."/>
            <person name="Martin F."/>
            <person name="Silar P."/>
            <person name="Natvig D."/>
            <person name="Lalanne C."/>
            <person name="Gautier V."/>
            <person name="Ament-Velasquez S.L."/>
            <person name="Kruys A."/>
            <person name="Hutchinson M.I."/>
            <person name="Powell A.J."/>
            <person name="Barry K."/>
            <person name="Miller A.N."/>
            <person name="Grigoriev I.V."/>
            <person name="Debuchy R."/>
            <person name="Gladieux P."/>
            <person name="Thoren M.H."/>
            <person name="Johannesson H."/>
        </authorList>
    </citation>
    <scope>NUCLEOTIDE SEQUENCE</scope>
    <source>
        <strain evidence="2">CBS 141.50</strain>
    </source>
</reference>
<dbReference type="RefSeq" id="XP_062633642.1">
    <property type="nucleotide sequence ID" value="XM_062778361.1"/>
</dbReference>
<dbReference type="AlphaFoldDB" id="A0AAN6ZK26"/>
<comment type="caution">
    <text evidence="2">The sequence shown here is derived from an EMBL/GenBank/DDBJ whole genome shotgun (WGS) entry which is preliminary data.</text>
</comment>
<name>A0AAN6ZK26_9PEZI</name>
<reference evidence="2" key="1">
    <citation type="journal article" date="2023" name="Mol. Phylogenet. Evol.">
        <title>Genome-scale phylogeny and comparative genomics of the fungal order Sordariales.</title>
        <authorList>
            <person name="Hensen N."/>
            <person name="Bonometti L."/>
            <person name="Westerberg I."/>
            <person name="Brannstrom I.O."/>
            <person name="Guillou S."/>
            <person name="Cros-Aarteil S."/>
            <person name="Calhoun S."/>
            <person name="Haridas S."/>
            <person name="Kuo A."/>
            <person name="Mondo S."/>
            <person name="Pangilinan J."/>
            <person name="Riley R."/>
            <person name="LaButti K."/>
            <person name="Andreopoulos B."/>
            <person name="Lipzen A."/>
            <person name="Chen C."/>
            <person name="Yan M."/>
            <person name="Daum C."/>
            <person name="Ng V."/>
            <person name="Clum A."/>
            <person name="Steindorff A."/>
            <person name="Ohm R.A."/>
            <person name="Martin F."/>
            <person name="Silar P."/>
            <person name="Natvig D.O."/>
            <person name="Lalanne C."/>
            <person name="Gautier V."/>
            <person name="Ament-Velasquez S.L."/>
            <person name="Kruys A."/>
            <person name="Hutchinson M.I."/>
            <person name="Powell A.J."/>
            <person name="Barry K."/>
            <person name="Miller A.N."/>
            <person name="Grigoriev I.V."/>
            <person name="Debuchy R."/>
            <person name="Gladieux P."/>
            <person name="Hiltunen Thoren M."/>
            <person name="Johannesson H."/>
        </authorList>
    </citation>
    <scope>NUCLEOTIDE SEQUENCE</scope>
    <source>
        <strain evidence="2">CBS 141.50</strain>
    </source>
</reference>
<keyword evidence="3" id="KW-1185">Reference proteome</keyword>
<feature type="region of interest" description="Disordered" evidence="1">
    <location>
        <begin position="1"/>
        <end position="20"/>
    </location>
</feature>